<accession>A0A1Y1BLN7</accession>
<protein>
    <submittedName>
        <fullName evidence="1">Uncharacterized protein</fullName>
    </submittedName>
</protein>
<gene>
    <name evidence="1" type="ORF">BSFP_036410</name>
</gene>
<dbReference type="AlphaFoldDB" id="A0A1Y1BLN7"/>
<dbReference type="Proteomes" id="UP000218432">
    <property type="component" value="Chromosome 2"/>
</dbReference>
<reference evidence="1 2" key="1">
    <citation type="journal article" date="2017" name="Genome Announc.">
        <title>Complete Genome Sequence of Burkholderia stabilis FERMP-21014.</title>
        <authorList>
            <person name="Konishi K."/>
            <person name="Kumagai T."/>
            <person name="Sakasegawa S."/>
            <person name="Tamura T."/>
        </authorList>
    </citation>
    <scope>NUCLEOTIDE SEQUENCE [LARGE SCALE GENOMIC DNA]</scope>
    <source>
        <strain evidence="1 2">FERMP-21014</strain>
    </source>
</reference>
<dbReference type="EMBL" id="AP018112">
    <property type="protein sequence ID" value="BAX60775.1"/>
    <property type="molecule type" value="Genomic_DNA"/>
</dbReference>
<sequence>MHFMRIDFGDGFVLRPPSDVLERVEAKQGRMSR</sequence>
<organism evidence="1 2">
    <name type="scientific">Burkholderia stabilis</name>
    <dbReference type="NCBI Taxonomy" id="95485"/>
    <lineage>
        <taxon>Bacteria</taxon>
        <taxon>Pseudomonadati</taxon>
        <taxon>Pseudomonadota</taxon>
        <taxon>Betaproteobacteria</taxon>
        <taxon>Burkholderiales</taxon>
        <taxon>Burkholderiaceae</taxon>
        <taxon>Burkholderia</taxon>
        <taxon>Burkholderia cepacia complex</taxon>
    </lineage>
</organism>
<evidence type="ECO:0000313" key="1">
    <source>
        <dbReference type="EMBL" id="BAX60775.1"/>
    </source>
</evidence>
<proteinExistence type="predicted"/>
<evidence type="ECO:0000313" key="2">
    <source>
        <dbReference type="Proteomes" id="UP000218432"/>
    </source>
</evidence>
<name>A0A1Y1BLN7_9BURK</name>